<dbReference type="RefSeq" id="WP_092202759.1">
    <property type="nucleotide sequence ID" value="NZ_FOND01000022.1"/>
</dbReference>
<evidence type="ECO:0000256" key="1">
    <source>
        <dbReference type="SAM" id="Coils"/>
    </source>
</evidence>
<accession>A0A1I2KIA6</accession>
<keyword evidence="1" id="KW-0175">Coiled coil</keyword>
<dbReference type="STRING" id="1798228.SAMN05216574_1222"/>
<organism evidence="2 3">
    <name type="scientific">Blastococcus tunisiensis</name>
    <dbReference type="NCBI Taxonomy" id="1798228"/>
    <lineage>
        <taxon>Bacteria</taxon>
        <taxon>Bacillati</taxon>
        <taxon>Actinomycetota</taxon>
        <taxon>Actinomycetes</taxon>
        <taxon>Geodermatophilales</taxon>
        <taxon>Geodermatophilaceae</taxon>
        <taxon>Blastococcus</taxon>
    </lineage>
</organism>
<sequence length="133" mass="15576">MKLESLLPQWSLVEKEKAFDSEAWEQAVRSVHIECLAAGVPRKLTDQFVRAARGWSTVYRIKGADLLVGEWEALDDWSKGHSALLYDYLWHPRRTRLTYKRRLRALETQFDQFNEEAKQRQAARRAERAAETA</sequence>
<feature type="coiled-coil region" evidence="1">
    <location>
        <begin position="96"/>
        <end position="123"/>
    </location>
</feature>
<evidence type="ECO:0000313" key="2">
    <source>
        <dbReference type="EMBL" id="SFF66684.1"/>
    </source>
</evidence>
<reference evidence="3" key="1">
    <citation type="submission" date="2016-10" db="EMBL/GenBank/DDBJ databases">
        <authorList>
            <person name="Varghese N."/>
            <person name="Submissions S."/>
        </authorList>
    </citation>
    <scope>NUCLEOTIDE SEQUENCE [LARGE SCALE GENOMIC DNA]</scope>
    <source>
        <strain evidence="3">DSM 46838</strain>
    </source>
</reference>
<evidence type="ECO:0000313" key="3">
    <source>
        <dbReference type="Proteomes" id="UP000198589"/>
    </source>
</evidence>
<dbReference type="AlphaFoldDB" id="A0A1I2KIA6"/>
<keyword evidence="3" id="KW-1185">Reference proteome</keyword>
<proteinExistence type="predicted"/>
<name>A0A1I2KIA6_9ACTN</name>
<dbReference type="Proteomes" id="UP000198589">
    <property type="component" value="Unassembled WGS sequence"/>
</dbReference>
<gene>
    <name evidence="2" type="ORF">SAMN05216574_1222</name>
</gene>
<dbReference type="EMBL" id="FOND01000022">
    <property type="protein sequence ID" value="SFF66684.1"/>
    <property type="molecule type" value="Genomic_DNA"/>
</dbReference>
<protein>
    <submittedName>
        <fullName evidence="2">Uncharacterized protein</fullName>
    </submittedName>
</protein>